<gene>
    <name evidence="1" type="ORF">PENSUB_3686</name>
</gene>
<accession>A0A1Q5UEG8</accession>
<dbReference type="AlphaFoldDB" id="A0A1Q5UEG8"/>
<name>A0A1Q5UEG8_9EURO</name>
<organism evidence="1 2">
    <name type="scientific">Penicillium subrubescens</name>
    <dbReference type="NCBI Taxonomy" id="1316194"/>
    <lineage>
        <taxon>Eukaryota</taxon>
        <taxon>Fungi</taxon>
        <taxon>Dikarya</taxon>
        <taxon>Ascomycota</taxon>
        <taxon>Pezizomycotina</taxon>
        <taxon>Eurotiomycetes</taxon>
        <taxon>Eurotiomycetidae</taxon>
        <taxon>Eurotiales</taxon>
        <taxon>Aspergillaceae</taxon>
        <taxon>Penicillium</taxon>
    </lineage>
</organism>
<evidence type="ECO:0000313" key="1">
    <source>
        <dbReference type="EMBL" id="OKP10866.1"/>
    </source>
</evidence>
<protein>
    <submittedName>
        <fullName evidence="1">Uncharacterized protein</fullName>
    </submittedName>
</protein>
<dbReference type="EMBL" id="MNBE01000310">
    <property type="protein sequence ID" value="OKP10866.1"/>
    <property type="molecule type" value="Genomic_DNA"/>
</dbReference>
<evidence type="ECO:0000313" key="2">
    <source>
        <dbReference type="Proteomes" id="UP000186955"/>
    </source>
</evidence>
<proteinExistence type="predicted"/>
<sequence>MKTRRMIGWTKVNDFNDVIHCFKCHSSLFMEADYECVNCIVYIRLEYIRATEIGKEFHHRAIPTLHSVKEKKVVIGVLSQNRGFAIKYSTQAGGWLPSLILEEKPANIQVVLLDS</sequence>
<dbReference type="Proteomes" id="UP000186955">
    <property type="component" value="Unassembled WGS sequence"/>
</dbReference>
<reference evidence="1 2" key="1">
    <citation type="submission" date="2016-10" db="EMBL/GenBank/DDBJ databases">
        <title>Genome sequence of the ascomycete fungus Penicillium subrubescens.</title>
        <authorList>
            <person name="De Vries R.P."/>
            <person name="Peng M."/>
            <person name="Dilokpimol A."/>
            <person name="Hilden K."/>
            <person name="Makela M.R."/>
            <person name="Grigoriev I."/>
            <person name="Riley R."/>
            <person name="Granchi Z."/>
        </authorList>
    </citation>
    <scope>NUCLEOTIDE SEQUENCE [LARGE SCALE GENOMIC DNA]</scope>
    <source>
        <strain evidence="1 2">CBS 132785</strain>
    </source>
</reference>
<keyword evidence="2" id="KW-1185">Reference proteome</keyword>
<comment type="caution">
    <text evidence="1">The sequence shown here is derived from an EMBL/GenBank/DDBJ whole genome shotgun (WGS) entry which is preliminary data.</text>
</comment>